<organism evidence="2 3">
    <name type="scientific">Pusillibacter faecalis</name>
    <dbReference type="NCBI Taxonomy" id="2714358"/>
    <lineage>
        <taxon>Bacteria</taxon>
        <taxon>Bacillati</taxon>
        <taxon>Bacillota</taxon>
        <taxon>Clostridia</taxon>
        <taxon>Eubacteriales</taxon>
        <taxon>Oscillospiraceae</taxon>
        <taxon>Pusillibacter</taxon>
    </lineage>
</organism>
<dbReference type="GO" id="GO:0006310">
    <property type="term" value="P:DNA recombination"/>
    <property type="evidence" value="ECO:0007669"/>
    <property type="project" value="UniProtKB-KW"/>
</dbReference>
<dbReference type="AlphaFoldDB" id="A0A810Q810"/>
<dbReference type="SUPFAM" id="SSF56349">
    <property type="entry name" value="DNA breaking-rejoining enzymes"/>
    <property type="match status" value="2"/>
</dbReference>
<proteinExistence type="predicted"/>
<accession>A0A810Q810</accession>
<dbReference type="InterPro" id="IPR009351">
    <property type="entry name" value="AlkZ-like"/>
</dbReference>
<dbReference type="InterPro" id="IPR036388">
    <property type="entry name" value="WH-like_DNA-bd_sf"/>
</dbReference>
<dbReference type="EMBL" id="AP023420">
    <property type="protein sequence ID" value="BCK84409.1"/>
    <property type="molecule type" value="Genomic_DNA"/>
</dbReference>
<reference evidence="2" key="1">
    <citation type="submission" date="2020-09" db="EMBL/GenBank/DDBJ databases">
        <title>New species isolated from human feces.</title>
        <authorList>
            <person name="Kitahara M."/>
            <person name="Shigeno Y."/>
            <person name="Shime M."/>
            <person name="Matsumoto Y."/>
            <person name="Nakamura S."/>
            <person name="Motooka D."/>
            <person name="Fukuoka S."/>
            <person name="Nishikawa H."/>
            <person name="Benno Y."/>
        </authorList>
    </citation>
    <scope>NUCLEOTIDE SEQUENCE</scope>
    <source>
        <strain evidence="2">MM59</strain>
    </source>
</reference>
<sequence>MREYVINRPAPDAMGRILDQAGPEGIVLRLAWQAGLSRDEISALTWDQVSFLDSRLELPARMVPLEADLRSALWRLYEANHEVSPRVVLSSRGKTPMAPESISRLARLALDREGQTHVRLMDLRHDWILRQLMDKDWAEVARISGVEVPALQARFSSHVPEKKNAPRSSAQVDEFKLWRVLQAERGTPAGLALWLTWQLGLQAQEIISLTWDQVDFSKDALRFEDRELPLTNAVRRILEDTRRKRRSGDPPQVLLTERSRKPLDLPRLSRMTRAALIRGGMEHTLLRDLRRDENREDEDARLLEAAQRGPLSRGDVMALLGLSKTAAYGRLHRLTEQKRLVRIGGKYYPPESVVPPERHWETIRTYLTQAGFAYRQDIAQLLRIRPKQCTLLLRHLVEDGELIQTGQKYFLPEKRGKKAE</sequence>
<dbReference type="InterPro" id="IPR011010">
    <property type="entry name" value="DNA_brk_join_enz"/>
</dbReference>
<keyword evidence="1" id="KW-0233">DNA recombination</keyword>
<gene>
    <name evidence="2" type="ORF">MM59RIKEN_17280</name>
</gene>
<dbReference type="Pfam" id="PF06224">
    <property type="entry name" value="AlkZ-like"/>
    <property type="match status" value="1"/>
</dbReference>
<dbReference type="Gene3D" id="1.10.10.10">
    <property type="entry name" value="Winged helix-like DNA-binding domain superfamily/Winged helix DNA-binding domain"/>
    <property type="match status" value="1"/>
</dbReference>
<protein>
    <submittedName>
        <fullName evidence="2">Uncharacterized protein</fullName>
    </submittedName>
</protein>
<dbReference type="Gene3D" id="1.10.443.10">
    <property type="entry name" value="Intergrase catalytic core"/>
    <property type="match status" value="2"/>
</dbReference>
<evidence type="ECO:0000313" key="2">
    <source>
        <dbReference type="EMBL" id="BCK84409.1"/>
    </source>
</evidence>
<dbReference type="GO" id="GO:0015074">
    <property type="term" value="P:DNA integration"/>
    <property type="evidence" value="ECO:0007669"/>
    <property type="project" value="InterPro"/>
</dbReference>
<dbReference type="KEGG" id="pfaa:MM59RIKEN_17280"/>
<keyword evidence="3" id="KW-1185">Reference proteome</keyword>
<evidence type="ECO:0000256" key="1">
    <source>
        <dbReference type="ARBA" id="ARBA00023172"/>
    </source>
</evidence>
<dbReference type="Proteomes" id="UP000679848">
    <property type="component" value="Chromosome"/>
</dbReference>
<dbReference type="GO" id="GO:0003677">
    <property type="term" value="F:DNA binding"/>
    <property type="evidence" value="ECO:0007669"/>
    <property type="project" value="InterPro"/>
</dbReference>
<dbReference type="InterPro" id="IPR013762">
    <property type="entry name" value="Integrase-like_cat_sf"/>
</dbReference>
<dbReference type="RefSeq" id="WP_213543131.1">
    <property type="nucleotide sequence ID" value="NZ_AP023420.1"/>
</dbReference>
<evidence type="ECO:0000313" key="3">
    <source>
        <dbReference type="Proteomes" id="UP000679848"/>
    </source>
</evidence>
<name>A0A810Q810_9FIRM</name>